<keyword evidence="1" id="KW-0812">Transmembrane</keyword>
<evidence type="ECO:0000313" key="2">
    <source>
        <dbReference type="EMBL" id="HIY66164.1"/>
    </source>
</evidence>
<sequence>MSDDVNLLHVSILTQRDRAQWAWCNGEGRLRATGGDVVPALVGTGLALLVAGGIVIASRRIRSHGAG</sequence>
<accession>A0A9D1YUP8</accession>
<proteinExistence type="predicted"/>
<keyword evidence="1" id="KW-0472">Membrane</keyword>
<reference evidence="2" key="2">
    <citation type="submission" date="2021-04" db="EMBL/GenBank/DDBJ databases">
        <authorList>
            <person name="Gilroy R."/>
        </authorList>
    </citation>
    <scope>NUCLEOTIDE SEQUENCE</scope>
    <source>
        <strain evidence="2">ChiGjej1B1-98</strain>
    </source>
</reference>
<evidence type="ECO:0008006" key="4">
    <source>
        <dbReference type="Google" id="ProtNLM"/>
    </source>
</evidence>
<evidence type="ECO:0000256" key="1">
    <source>
        <dbReference type="SAM" id="Phobius"/>
    </source>
</evidence>
<dbReference type="AlphaFoldDB" id="A0A9D1YUP8"/>
<keyword evidence="1" id="KW-1133">Transmembrane helix</keyword>
<feature type="transmembrane region" description="Helical" evidence="1">
    <location>
        <begin position="37"/>
        <end position="57"/>
    </location>
</feature>
<gene>
    <name evidence="2" type="ORF">H9830_07805</name>
</gene>
<evidence type="ECO:0000313" key="3">
    <source>
        <dbReference type="Proteomes" id="UP000824005"/>
    </source>
</evidence>
<dbReference type="Proteomes" id="UP000824005">
    <property type="component" value="Unassembled WGS sequence"/>
</dbReference>
<organism evidence="2 3">
    <name type="scientific">Candidatus Agrococcus pullicola</name>
    <dbReference type="NCBI Taxonomy" id="2838429"/>
    <lineage>
        <taxon>Bacteria</taxon>
        <taxon>Bacillati</taxon>
        <taxon>Actinomycetota</taxon>
        <taxon>Actinomycetes</taxon>
        <taxon>Micrococcales</taxon>
        <taxon>Microbacteriaceae</taxon>
        <taxon>Agrococcus</taxon>
    </lineage>
</organism>
<protein>
    <recommendedName>
        <fullName evidence="4">LPXTG cell wall anchor domain-containing protein</fullName>
    </recommendedName>
</protein>
<reference evidence="2" key="1">
    <citation type="journal article" date="2021" name="PeerJ">
        <title>Extensive microbial diversity within the chicken gut microbiome revealed by metagenomics and culture.</title>
        <authorList>
            <person name="Gilroy R."/>
            <person name="Ravi A."/>
            <person name="Getino M."/>
            <person name="Pursley I."/>
            <person name="Horton D.L."/>
            <person name="Alikhan N.F."/>
            <person name="Baker D."/>
            <person name="Gharbi K."/>
            <person name="Hall N."/>
            <person name="Watson M."/>
            <person name="Adriaenssens E.M."/>
            <person name="Foster-Nyarko E."/>
            <person name="Jarju S."/>
            <person name="Secka A."/>
            <person name="Antonio M."/>
            <person name="Oren A."/>
            <person name="Chaudhuri R.R."/>
            <person name="La Ragione R."/>
            <person name="Hildebrand F."/>
            <person name="Pallen M.J."/>
        </authorList>
    </citation>
    <scope>NUCLEOTIDE SEQUENCE</scope>
    <source>
        <strain evidence="2">ChiGjej1B1-98</strain>
    </source>
</reference>
<name>A0A9D1YUP8_9MICO</name>
<dbReference type="EMBL" id="DXDC01000229">
    <property type="protein sequence ID" value="HIY66164.1"/>
    <property type="molecule type" value="Genomic_DNA"/>
</dbReference>
<comment type="caution">
    <text evidence="2">The sequence shown here is derived from an EMBL/GenBank/DDBJ whole genome shotgun (WGS) entry which is preliminary data.</text>
</comment>